<dbReference type="Proteomes" id="UP000489600">
    <property type="component" value="Unassembled WGS sequence"/>
</dbReference>
<reference evidence="1" key="1">
    <citation type="submission" date="2019-07" db="EMBL/GenBank/DDBJ databases">
        <authorList>
            <person name="Dittberner H."/>
        </authorList>
    </citation>
    <scope>NUCLEOTIDE SEQUENCE [LARGE SCALE GENOMIC DNA]</scope>
</reference>
<dbReference type="EMBL" id="CABITT030000007">
    <property type="protein sequence ID" value="VVB10116.1"/>
    <property type="molecule type" value="Genomic_DNA"/>
</dbReference>
<keyword evidence="2" id="KW-1185">Reference proteome</keyword>
<accession>A0A565C8X6</accession>
<proteinExistence type="predicted"/>
<name>A0A565C8X6_9BRAS</name>
<dbReference type="OrthoDB" id="1747986at2759"/>
<organism evidence="1 2">
    <name type="scientific">Arabis nemorensis</name>
    <dbReference type="NCBI Taxonomy" id="586526"/>
    <lineage>
        <taxon>Eukaryota</taxon>
        <taxon>Viridiplantae</taxon>
        <taxon>Streptophyta</taxon>
        <taxon>Embryophyta</taxon>
        <taxon>Tracheophyta</taxon>
        <taxon>Spermatophyta</taxon>
        <taxon>Magnoliopsida</taxon>
        <taxon>eudicotyledons</taxon>
        <taxon>Gunneridae</taxon>
        <taxon>Pentapetalae</taxon>
        <taxon>rosids</taxon>
        <taxon>malvids</taxon>
        <taxon>Brassicales</taxon>
        <taxon>Brassicaceae</taxon>
        <taxon>Arabideae</taxon>
        <taxon>Arabis</taxon>
    </lineage>
</organism>
<comment type="caution">
    <text evidence="1">The sequence shown here is derived from an EMBL/GenBank/DDBJ whole genome shotgun (WGS) entry which is preliminary data.</text>
</comment>
<protein>
    <submittedName>
        <fullName evidence="1">Uncharacterized protein</fullName>
    </submittedName>
</protein>
<evidence type="ECO:0000313" key="1">
    <source>
        <dbReference type="EMBL" id="VVB10116.1"/>
    </source>
</evidence>
<sequence>MDTRFPFSPAEVSKVRVVQFGILSPDEIVMLLLLSPFSSFFFPARCAAVCFDRRGELEFGSR</sequence>
<evidence type="ECO:0000313" key="2">
    <source>
        <dbReference type="Proteomes" id="UP000489600"/>
    </source>
</evidence>
<gene>
    <name evidence="1" type="ORF">ANE_LOCUS20560</name>
</gene>
<dbReference type="AlphaFoldDB" id="A0A565C8X6"/>